<keyword evidence="2" id="KW-1185">Reference proteome</keyword>
<organism evidence="1 2">
    <name type="scientific">Candida boidinii</name>
    <name type="common">Yeast</name>
    <dbReference type="NCBI Taxonomy" id="5477"/>
    <lineage>
        <taxon>Eukaryota</taxon>
        <taxon>Fungi</taxon>
        <taxon>Dikarya</taxon>
        <taxon>Ascomycota</taxon>
        <taxon>Saccharomycotina</taxon>
        <taxon>Pichiomycetes</taxon>
        <taxon>Pichiales</taxon>
        <taxon>Pichiaceae</taxon>
        <taxon>Ogataea</taxon>
        <taxon>Ogataea/Candida clade</taxon>
    </lineage>
</organism>
<name>A0ACB5TR09_CANBO</name>
<gene>
    <name evidence="1" type="ORF">Cboi01_000300200</name>
</gene>
<dbReference type="EMBL" id="BSXV01001509">
    <property type="protein sequence ID" value="GME93081.1"/>
    <property type="molecule type" value="Genomic_DNA"/>
</dbReference>
<accession>A0ACB5TR09</accession>
<evidence type="ECO:0000313" key="1">
    <source>
        <dbReference type="EMBL" id="GME93081.1"/>
    </source>
</evidence>
<dbReference type="Proteomes" id="UP001165101">
    <property type="component" value="Unassembled WGS sequence"/>
</dbReference>
<proteinExistence type="predicted"/>
<comment type="caution">
    <text evidence="1">The sequence shown here is derived from an EMBL/GenBank/DDBJ whole genome shotgun (WGS) entry which is preliminary data.</text>
</comment>
<protein>
    <submittedName>
        <fullName evidence="1">Unnamed protein product</fullName>
    </submittedName>
</protein>
<reference evidence="1" key="1">
    <citation type="submission" date="2023-04" db="EMBL/GenBank/DDBJ databases">
        <title>Candida boidinii NBRC 1967.</title>
        <authorList>
            <person name="Ichikawa N."/>
            <person name="Sato H."/>
            <person name="Tonouchi N."/>
        </authorList>
    </citation>
    <scope>NUCLEOTIDE SEQUENCE</scope>
    <source>
        <strain evidence="1">NBRC 1967</strain>
    </source>
</reference>
<sequence length="392" mass="44471">MTKRLPPDVRQSRRPIRRACEFCHTKHLQCDDSRPCKNCTKRELQDSCRDMERRKSKKILAKEAKEAKDLKLKLDREELEKNKKLNDKQNKLKNKIKNNNKKLLTTGAATTDENANKEKSVKKQTKRPSDTDNNGQPIVKRPRGRPRLNKNIDNAKPQKQTKKAKQDAQPNSEIIQQIPLPPNIQQNGHLINHNHTNINNQHIQQQQQQNDSTQPPFHSQIQSISHIQQQQQQQQQPHHQPQQMGMEIVSNPPFRNVLVSNDEGLGISVPSRLSSSISPSYATDYSASPTMPLNTSPGNMNPNNNSNLLDGMQLNGHGSDHNNNGHSNNINGEHNLRNHNSVPINNLNNHGNNNHTNNNDSNNNNNNDTNSSTMLINSSAKKFEYASTDLDK</sequence>
<evidence type="ECO:0000313" key="2">
    <source>
        <dbReference type="Proteomes" id="UP001165101"/>
    </source>
</evidence>